<feature type="compositionally biased region" description="Acidic residues" evidence="1">
    <location>
        <begin position="660"/>
        <end position="670"/>
    </location>
</feature>
<evidence type="ECO:0000313" key="3">
    <source>
        <dbReference type="Proteomes" id="UP000014074"/>
    </source>
</evidence>
<keyword evidence="3" id="KW-1185">Reference proteome</keyword>
<dbReference type="GeneID" id="19326418"/>
<feature type="compositionally biased region" description="Acidic residues" evidence="1">
    <location>
        <begin position="688"/>
        <end position="698"/>
    </location>
</feature>
<dbReference type="HOGENOM" id="CLU_391903_0_0_1"/>
<dbReference type="OrthoDB" id="4966at2759"/>
<dbReference type="RefSeq" id="XP_007916559.1">
    <property type="nucleotide sequence ID" value="XM_007918368.1"/>
</dbReference>
<evidence type="ECO:0000256" key="1">
    <source>
        <dbReference type="SAM" id="MobiDB-lite"/>
    </source>
</evidence>
<dbReference type="EMBL" id="KB933203">
    <property type="protein sequence ID" value="EON98663.1"/>
    <property type="molecule type" value="Genomic_DNA"/>
</dbReference>
<evidence type="ECO:0000313" key="2">
    <source>
        <dbReference type="EMBL" id="EON98663.1"/>
    </source>
</evidence>
<accession>R8BH74</accession>
<feature type="region of interest" description="Disordered" evidence="1">
    <location>
        <begin position="656"/>
        <end position="704"/>
    </location>
</feature>
<name>R8BH74_PHAM7</name>
<feature type="compositionally biased region" description="Polar residues" evidence="1">
    <location>
        <begin position="1"/>
        <end position="18"/>
    </location>
</feature>
<dbReference type="KEGG" id="tmn:UCRPA7_5824"/>
<dbReference type="eggNOG" id="ENOG502SPGI">
    <property type="taxonomic scope" value="Eukaryota"/>
</dbReference>
<sequence>MASILGSQERAQASSAGQSPGVLPGVARHDLAAMQGEQPDVIFAPGYADTIRQDVSAAEALRQHVTPSQIVDTGINPTLADLAEASRAPKRLADEDCDMGRAYKRYLRGPSRFVEHREMSVGTFPNDFIGKYSKLPHTISGGPFTIKDKILPCSPNFDFISSLCTSRELIITVCQHVKPRDVLSLMKASKMFYELFMGSLRANVWQLANGMAPGAARTFYWKFYSQFLVPDPTGYLPQHLHQRYVYPWSKHQLKLEPDPLPDDPIERRVLEELGLLEPKPRLVPGLAWLNMVVERERKVRDIIACLARSGHRLPRHAHISLKKMWLVMDCARNEVREALMRSRTLFSDFDLYNLQMFFIKLQMRFNEPIFGPESSELMQVLLGQKEGLDVMWGLLRRTKYTDDLEACIQLKIRYNYEMSMAQFMSTQPIHNVCLLDVGLMNLEGWGTGMRHLKRPDELVIREAARRHLRLSTHYLHMAVWGHIDIKKKQNLVPTEEELYMSDDELPPMHPKHPEATCGNVPFHPDEWQPKHAKKARWHTLTREEKLYVRADDIDEQLRDLIYEELPSDEEYDSDPFGGDFDMVPENTVRSTTWEAAPASASGSSAMEGCFKEALKNSNYNQAQQDAELSALASVAVKQSKMEMGFDDYVSDVPSFHTEDPMDIDEGNDEIDAARHKEKQRQFLRGTPEDDEEDIEPPDYDFRKF</sequence>
<protein>
    <submittedName>
        <fullName evidence="2">Uncharacterized protein</fullName>
    </submittedName>
</protein>
<dbReference type="AlphaFoldDB" id="R8BH74"/>
<feature type="region of interest" description="Disordered" evidence="1">
    <location>
        <begin position="1"/>
        <end position="24"/>
    </location>
</feature>
<reference evidence="3" key="1">
    <citation type="journal article" date="2013" name="Genome Announc.">
        <title>Draft genome sequence of the ascomycete Phaeoacremonium aleophilum strain UCR-PA7, a causal agent of the esca disease complex in grapevines.</title>
        <authorList>
            <person name="Blanco-Ulate B."/>
            <person name="Rolshausen P."/>
            <person name="Cantu D."/>
        </authorList>
    </citation>
    <scope>NUCLEOTIDE SEQUENCE [LARGE SCALE GENOMIC DNA]</scope>
    <source>
        <strain evidence="3">UCR-PA7</strain>
    </source>
</reference>
<gene>
    <name evidence="2" type="ORF">UCRPA7_5824</name>
</gene>
<dbReference type="Proteomes" id="UP000014074">
    <property type="component" value="Unassembled WGS sequence"/>
</dbReference>
<organism evidence="2 3">
    <name type="scientific">Phaeoacremonium minimum (strain UCR-PA7)</name>
    <name type="common">Esca disease fungus</name>
    <name type="synonym">Togninia minima</name>
    <dbReference type="NCBI Taxonomy" id="1286976"/>
    <lineage>
        <taxon>Eukaryota</taxon>
        <taxon>Fungi</taxon>
        <taxon>Dikarya</taxon>
        <taxon>Ascomycota</taxon>
        <taxon>Pezizomycotina</taxon>
        <taxon>Sordariomycetes</taxon>
        <taxon>Sordariomycetidae</taxon>
        <taxon>Togniniales</taxon>
        <taxon>Togniniaceae</taxon>
        <taxon>Phaeoacremonium</taxon>
    </lineage>
</organism>
<proteinExistence type="predicted"/>